<gene>
    <name evidence="1" type="primary">BnaC08g13680D</name>
    <name evidence="1" type="ORF">GSBRNA2T00012880001</name>
</gene>
<dbReference type="EMBL" id="LK032110">
    <property type="protein sequence ID" value="CDY20690.1"/>
    <property type="molecule type" value="Genomic_DNA"/>
</dbReference>
<protein>
    <submittedName>
        <fullName evidence="1">BnaC08g13680D protein</fullName>
    </submittedName>
</protein>
<dbReference type="PaxDb" id="3708-A0A078G2E7"/>
<proteinExistence type="predicted"/>
<evidence type="ECO:0000313" key="1">
    <source>
        <dbReference type="EMBL" id="CDY20690.1"/>
    </source>
</evidence>
<dbReference type="AlphaFoldDB" id="A0A078G2E7"/>
<sequence length="18" mass="2345">MWSMSVIRRTDMSSWWWV</sequence>
<reference evidence="1 2" key="1">
    <citation type="journal article" date="2014" name="Science">
        <title>Plant genetics. Early allopolyploid evolution in the post-Neolithic Brassica napus oilseed genome.</title>
        <authorList>
            <person name="Chalhoub B."/>
            <person name="Denoeud F."/>
            <person name="Liu S."/>
            <person name="Parkin I.A."/>
            <person name="Tang H."/>
            <person name="Wang X."/>
            <person name="Chiquet J."/>
            <person name="Belcram H."/>
            <person name="Tong C."/>
            <person name="Samans B."/>
            <person name="Correa M."/>
            <person name="Da Silva C."/>
            <person name="Just J."/>
            <person name="Falentin C."/>
            <person name="Koh C.S."/>
            <person name="Le Clainche I."/>
            <person name="Bernard M."/>
            <person name="Bento P."/>
            <person name="Noel B."/>
            <person name="Labadie K."/>
            <person name="Alberti A."/>
            <person name="Charles M."/>
            <person name="Arnaud D."/>
            <person name="Guo H."/>
            <person name="Daviaud C."/>
            <person name="Alamery S."/>
            <person name="Jabbari K."/>
            <person name="Zhao M."/>
            <person name="Edger P.P."/>
            <person name="Chelaifa H."/>
            <person name="Tack D."/>
            <person name="Lassalle G."/>
            <person name="Mestiri I."/>
            <person name="Schnel N."/>
            <person name="Le Paslier M.C."/>
            <person name="Fan G."/>
            <person name="Renault V."/>
            <person name="Bayer P.E."/>
            <person name="Golicz A.A."/>
            <person name="Manoli S."/>
            <person name="Lee T.H."/>
            <person name="Thi V.H."/>
            <person name="Chalabi S."/>
            <person name="Hu Q."/>
            <person name="Fan C."/>
            <person name="Tollenaere R."/>
            <person name="Lu Y."/>
            <person name="Battail C."/>
            <person name="Shen J."/>
            <person name="Sidebottom C.H."/>
            <person name="Wang X."/>
            <person name="Canaguier A."/>
            <person name="Chauveau A."/>
            <person name="Berard A."/>
            <person name="Deniot G."/>
            <person name="Guan M."/>
            <person name="Liu Z."/>
            <person name="Sun F."/>
            <person name="Lim Y.P."/>
            <person name="Lyons E."/>
            <person name="Town C.D."/>
            <person name="Bancroft I."/>
            <person name="Wang X."/>
            <person name="Meng J."/>
            <person name="Ma J."/>
            <person name="Pires J.C."/>
            <person name="King G.J."/>
            <person name="Brunel D."/>
            <person name="Delourme R."/>
            <person name="Renard M."/>
            <person name="Aury J.M."/>
            <person name="Adams K.L."/>
            <person name="Batley J."/>
            <person name="Snowdon R.J."/>
            <person name="Tost J."/>
            <person name="Edwards D."/>
            <person name="Zhou Y."/>
            <person name="Hua W."/>
            <person name="Sharpe A.G."/>
            <person name="Paterson A.H."/>
            <person name="Guan C."/>
            <person name="Wincker P."/>
        </authorList>
    </citation>
    <scope>NUCLEOTIDE SEQUENCE [LARGE SCALE GENOMIC DNA]</scope>
    <source>
        <strain evidence="2">cv. Darmor-bzh</strain>
    </source>
</reference>
<dbReference type="Proteomes" id="UP000028999">
    <property type="component" value="Unassembled WGS sequence"/>
</dbReference>
<evidence type="ECO:0000313" key="2">
    <source>
        <dbReference type="Proteomes" id="UP000028999"/>
    </source>
</evidence>
<name>A0A078G2E7_BRANA</name>
<organism evidence="1 2">
    <name type="scientific">Brassica napus</name>
    <name type="common">Rape</name>
    <dbReference type="NCBI Taxonomy" id="3708"/>
    <lineage>
        <taxon>Eukaryota</taxon>
        <taxon>Viridiplantae</taxon>
        <taxon>Streptophyta</taxon>
        <taxon>Embryophyta</taxon>
        <taxon>Tracheophyta</taxon>
        <taxon>Spermatophyta</taxon>
        <taxon>Magnoliopsida</taxon>
        <taxon>eudicotyledons</taxon>
        <taxon>Gunneridae</taxon>
        <taxon>Pentapetalae</taxon>
        <taxon>rosids</taxon>
        <taxon>malvids</taxon>
        <taxon>Brassicales</taxon>
        <taxon>Brassicaceae</taxon>
        <taxon>Brassiceae</taxon>
        <taxon>Brassica</taxon>
    </lineage>
</organism>
<dbReference type="Gramene" id="CDY20690">
    <property type="protein sequence ID" value="CDY20690"/>
    <property type="gene ID" value="GSBRNA2T00012880001"/>
</dbReference>
<keyword evidence="2" id="KW-1185">Reference proteome</keyword>
<accession>A0A078G2E7</accession>